<name>A0A261XY15_9FUNG</name>
<sequence length="536" mass="59664">MEQARITERYNRALSIAQRLPPSTSFQPTNEEKLKLYGLYKQASNGDCKTTRPAIWDAVGRAKWDAWNKLRDMSTLEAQEKYVETFIGFLRRFPDVPQAMHIVDQFNDLHKLSEESSDPSDTGSETDSEEEDYLQAIERASHAGSSRSAHSRYRSGTPLIHAGGFGYSAAPSVTSDRSARSRQSLPISAHYTRRISYPQNPSQHSAVSYGQLHRSPPLPEHGFPPVSSANRPPSQSMSPTRASEPLLIHPQPQFRSPQASSAAQPYHLGLAGQQPGAPEAPHDAMSSSSLANSSVQRRLKDSQDPISSTLIPGSEYPSLAPSFLTDSQLEPTDSQVNWLNTSESLPAAESLTMSQQSQLLHARNSSLNTSPTKDLTASVTNPSGHPAMLNSVRNSQQLAEGSASRRVTPQQQSVTRMLRTPAERALESLQTEVAALNERIDLMRKEMSTKRRGSNAEDDRESSPSRRRGAFILLRSIIRSLAGNSVFFLIILYILYRRQSPTALAVIHWAQTRWADLWALWRRTIIAQLMFWRVLV</sequence>
<dbReference type="Pfam" id="PF00887">
    <property type="entry name" value="ACBP"/>
    <property type="match status" value="1"/>
</dbReference>
<dbReference type="InterPro" id="IPR014352">
    <property type="entry name" value="FERM/acyl-CoA-bd_prot_sf"/>
</dbReference>
<accession>A0A261XY15</accession>
<evidence type="ECO:0000256" key="1">
    <source>
        <dbReference type="ARBA" id="ARBA00005567"/>
    </source>
</evidence>
<dbReference type="InterPro" id="IPR035984">
    <property type="entry name" value="Acyl-CoA-binding_sf"/>
</dbReference>
<dbReference type="PROSITE" id="PS00880">
    <property type="entry name" value="ACB_1"/>
    <property type="match status" value="1"/>
</dbReference>
<dbReference type="InterPro" id="IPR022408">
    <property type="entry name" value="Acyl-CoA-binding_prot_CS"/>
</dbReference>
<dbReference type="GO" id="GO:0000062">
    <property type="term" value="F:fatty-acyl-CoA binding"/>
    <property type="evidence" value="ECO:0007669"/>
    <property type="project" value="InterPro"/>
</dbReference>
<evidence type="ECO:0000256" key="2">
    <source>
        <dbReference type="ARBA" id="ARBA00023121"/>
    </source>
</evidence>
<evidence type="ECO:0000313" key="7">
    <source>
        <dbReference type="Proteomes" id="UP000242875"/>
    </source>
</evidence>
<organism evidence="6 7">
    <name type="scientific">Bifiguratus adelaidae</name>
    <dbReference type="NCBI Taxonomy" id="1938954"/>
    <lineage>
        <taxon>Eukaryota</taxon>
        <taxon>Fungi</taxon>
        <taxon>Fungi incertae sedis</taxon>
        <taxon>Mucoromycota</taxon>
        <taxon>Mucoromycotina</taxon>
        <taxon>Endogonomycetes</taxon>
        <taxon>Endogonales</taxon>
        <taxon>Endogonales incertae sedis</taxon>
        <taxon>Bifiguratus</taxon>
    </lineage>
</organism>
<feature type="region of interest" description="Disordered" evidence="3">
    <location>
        <begin position="268"/>
        <end position="326"/>
    </location>
</feature>
<dbReference type="PANTHER" id="PTHR23310">
    <property type="entry name" value="ACYL-COA-BINDING PROTEIN, ACBP"/>
    <property type="match status" value="1"/>
</dbReference>
<feature type="region of interest" description="Disordered" evidence="3">
    <location>
        <begin position="444"/>
        <end position="463"/>
    </location>
</feature>
<dbReference type="SUPFAM" id="SSF47027">
    <property type="entry name" value="Acyl-CoA binding protein"/>
    <property type="match status" value="1"/>
</dbReference>
<reference evidence="6 7" key="1">
    <citation type="journal article" date="2017" name="Mycologia">
        <title>Bifiguratus adelaidae, gen. et sp. nov., a new member of Mucoromycotina in endophytic and soil-dwelling habitats.</title>
        <authorList>
            <person name="Torres-Cruz T.J."/>
            <person name="Billingsley Tobias T.L."/>
            <person name="Almatruk M."/>
            <person name="Hesse C."/>
            <person name="Kuske C.R."/>
            <person name="Desiro A."/>
            <person name="Benucci G.M."/>
            <person name="Bonito G."/>
            <person name="Stajich J.E."/>
            <person name="Dunlap C."/>
            <person name="Arnold A.E."/>
            <person name="Porras-Alfaro A."/>
        </authorList>
    </citation>
    <scope>NUCLEOTIDE SEQUENCE [LARGE SCALE GENOMIC DNA]</scope>
    <source>
        <strain evidence="6 7">AZ0501</strain>
    </source>
</reference>
<keyword evidence="2" id="KW-0446">Lipid-binding</keyword>
<feature type="compositionally biased region" description="Polar residues" evidence="3">
    <location>
        <begin position="227"/>
        <end position="241"/>
    </location>
</feature>
<feature type="domain" description="ACB" evidence="5">
    <location>
        <begin position="6"/>
        <end position="95"/>
    </location>
</feature>
<feature type="compositionally biased region" description="Polar residues" evidence="3">
    <location>
        <begin position="197"/>
        <end position="208"/>
    </location>
</feature>
<dbReference type="OrthoDB" id="346910at2759"/>
<keyword evidence="4" id="KW-0472">Membrane</keyword>
<dbReference type="AlphaFoldDB" id="A0A261XY15"/>
<dbReference type="EMBL" id="MVBO01000095">
    <property type="protein sequence ID" value="OZJ03259.1"/>
    <property type="molecule type" value="Genomic_DNA"/>
</dbReference>
<comment type="caution">
    <text evidence="6">The sequence shown here is derived from an EMBL/GenBank/DDBJ whole genome shotgun (WGS) entry which is preliminary data.</text>
</comment>
<evidence type="ECO:0000259" key="5">
    <source>
        <dbReference type="PROSITE" id="PS51228"/>
    </source>
</evidence>
<dbReference type="PANTHER" id="PTHR23310:SF62">
    <property type="entry name" value="ACYL-COA BINDING PROTEIN 1, ISOFORM A"/>
    <property type="match status" value="1"/>
</dbReference>
<gene>
    <name evidence="6" type="ORF">BZG36_03516</name>
</gene>
<evidence type="ECO:0000313" key="6">
    <source>
        <dbReference type="EMBL" id="OZJ03259.1"/>
    </source>
</evidence>
<comment type="similarity">
    <text evidence="1">Belongs to the ACBP family.</text>
</comment>
<feature type="region of interest" description="Disordered" evidence="3">
    <location>
        <begin position="192"/>
        <end position="242"/>
    </location>
</feature>
<protein>
    <recommendedName>
        <fullName evidence="5">ACB domain-containing protein</fullName>
    </recommendedName>
</protein>
<dbReference type="Proteomes" id="UP000242875">
    <property type="component" value="Unassembled WGS sequence"/>
</dbReference>
<feature type="transmembrane region" description="Helical" evidence="4">
    <location>
        <begin position="472"/>
        <end position="496"/>
    </location>
</feature>
<evidence type="ECO:0000256" key="3">
    <source>
        <dbReference type="SAM" id="MobiDB-lite"/>
    </source>
</evidence>
<dbReference type="InterPro" id="IPR000582">
    <property type="entry name" value="Acyl-CoA-binding_protein"/>
</dbReference>
<dbReference type="PRINTS" id="PR00689">
    <property type="entry name" value="ACOABINDINGP"/>
</dbReference>
<feature type="region of interest" description="Disordered" evidence="3">
    <location>
        <begin position="112"/>
        <end position="132"/>
    </location>
</feature>
<feature type="compositionally biased region" description="Polar residues" evidence="3">
    <location>
        <begin position="351"/>
        <end position="383"/>
    </location>
</feature>
<proteinExistence type="inferred from homology"/>
<keyword evidence="7" id="KW-1185">Reference proteome</keyword>
<dbReference type="Gene3D" id="1.20.80.10">
    <property type="match status" value="1"/>
</dbReference>
<evidence type="ECO:0000256" key="4">
    <source>
        <dbReference type="SAM" id="Phobius"/>
    </source>
</evidence>
<dbReference type="GO" id="GO:0006631">
    <property type="term" value="P:fatty acid metabolic process"/>
    <property type="evidence" value="ECO:0007669"/>
    <property type="project" value="TreeGrafter"/>
</dbReference>
<keyword evidence="4" id="KW-0812">Transmembrane</keyword>
<dbReference type="PROSITE" id="PS51228">
    <property type="entry name" value="ACB_2"/>
    <property type="match status" value="1"/>
</dbReference>
<feature type="region of interest" description="Disordered" evidence="3">
    <location>
        <begin position="349"/>
        <end position="389"/>
    </location>
</feature>
<keyword evidence="4" id="KW-1133">Transmembrane helix</keyword>